<reference evidence="2 4" key="2">
    <citation type="submission" date="2020-02" db="EMBL/GenBank/DDBJ databases">
        <title>The WGS of Modestobacter muralis DSM 100205.</title>
        <authorList>
            <person name="Jiang Z."/>
        </authorList>
    </citation>
    <scope>NUCLEOTIDE SEQUENCE [LARGE SCALE GENOMIC DNA]</scope>
    <source>
        <strain evidence="2 4">DSM 100205</strain>
    </source>
</reference>
<dbReference type="Proteomes" id="UP000471152">
    <property type="component" value="Unassembled WGS sequence"/>
</dbReference>
<dbReference type="AlphaFoldDB" id="A0A6P0H6I9"/>
<evidence type="ECO:0000313" key="4">
    <source>
        <dbReference type="Proteomes" id="UP000471152"/>
    </source>
</evidence>
<organism evidence="2 4">
    <name type="scientific">Modestobacter muralis</name>
    <dbReference type="NCBI Taxonomy" id="1608614"/>
    <lineage>
        <taxon>Bacteria</taxon>
        <taxon>Bacillati</taxon>
        <taxon>Actinomycetota</taxon>
        <taxon>Actinomycetes</taxon>
        <taxon>Geodermatophilales</taxon>
        <taxon>Geodermatophilaceae</taxon>
        <taxon>Modestobacter</taxon>
    </lineage>
</organism>
<dbReference type="EMBL" id="JAAGWH010000016">
    <property type="protein sequence ID" value="NEK94167.1"/>
    <property type="molecule type" value="Genomic_DNA"/>
</dbReference>
<evidence type="ECO:0000313" key="2">
    <source>
        <dbReference type="EMBL" id="NEN50935.1"/>
    </source>
</evidence>
<accession>A0A6P0H6I9</accession>
<comment type="caution">
    <text evidence="2">The sequence shown here is derived from an EMBL/GenBank/DDBJ whole genome shotgun (WGS) entry which is preliminary data.</text>
</comment>
<evidence type="ECO:0000313" key="1">
    <source>
        <dbReference type="EMBL" id="NEK94167.1"/>
    </source>
</evidence>
<name>A0A6P0H6I9_9ACTN</name>
<reference evidence="1 3" key="1">
    <citation type="submission" date="2020-01" db="EMBL/GenBank/DDBJ databases">
        <title>the WGS Modestobacter muralis CPCC 204518.</title>
        <authorList>
            <person name="Jiang Z."/>
        </authorList>
    </citation>
    <scope>NUCLEOTIDE SEQUENCE [LARGE SCALE GENOMIC DNA]</scope>
    <source>
        <strain evidence="1 3">DSM 100205</strain>
    </source>
</reference>
<sequence length="77" mass="8690">MAGLNLWNWAEDVARSTGQPLLPHGGQAAVCYRKLVAANVPWLFELDEFRPRWSARQLTVLRHVLGTAVHLVRTATR</sequence>
<dbReference type="Proteomes" id="UP000468828">
    <property type="component" value="Unassembled WGS sequence"/>
</dbReference>
<protein>
    <submittedName>
        <fullName evidence="2">Uncharacterized protein</fullName>
    </submittedName>
</protein>
<keyword evidence="3" id="KW-1185">Reference proteome</keyword>
<gene>
    <name evidence="2" type="ORF">G3R41_08265</name>
    <name evidence="1" type="ORF">GCU67_08260</name>
</gene>
<proteinExistence type="predicted"/>
<evidence type="ECO:0000313" key="3">
    <source>
        <dbReference type="Proteomes" id="UP000468828"/>
    </source>
</evidence>
<dbReference type="EMBL" id="JAAGWB010000016">
    <property type="protein sequence ID" value="NEN50935.1"/>
    <property type="molecule type" value="Genomic_DNA"/>
</dbReference>